<dbReference type="PANTHER" id="PTHR30616:SF2">
    <property type="entry name" value="PURINE NUCLEOSIDE PHOSPHORYLASE LACC1"/>
    <property type="match status" value="1"/>
</dbReference>
<keyword evidence="3" id="KW-0808">Transferase</keyword>
<keyword evidence="12" id="KW-1185">Reference proteome</keyword>
<dbReference type="Proteomes" id="UP000535406">
    <property type="component" value="Unassembled WGS sequence"/>
</dbReference>
<evidence type="ECO:0000256" key="2">
    <source>
        <dbReference type="ARBA" id="ARBA00007353"/>
    </source>
</evidence>
<reference evidence="11 12" key="1">
    <citation type="submission" date="2020-08" db="EMBL/GenBank/DDBJ databases">
        <title>Genomic Encyclopedia of Type Strains, Phase IV (KMG-IV): sequencing the most valuable type-strain genomes for metagenomic binning, comparative biology and taxonomic classification.</title>
        <authorList>
            <person name="Goeker M."/>
        </authorList>
    </citation>
    <scope>NUCLEOTIDE SEQUENCE [LARGE SCALE GENOMIC DNA]</scope>
    <source>
        <strain evidence="11 12">DSM 21319</strain>
    </source>
</reference>
<dbReference type="Pfam" id="PF02578">
    <property type="entry name" value="Cu-oxidase_4"/>
    <property type="match status" value="1"/>
</dbReference>
<dbReference type="InterPro" id="IPR011324">
    <property type="entry name" value="Cytotoxic_necrot_fac-like_cat"/>
</dbReference>
<dbReference type="EMBL" id="JACHIK010000005">
    <property type="protein sequence ID" value="MBB5042493.1"/>
    <property type="molecule type" value="Genomic_DNA"/>
</dbReference>
<evidence type="ECO:0000256" key="8">
    <source>
        <dbReference type="ARBA" id="ARBA00048968"/>
    </source>
</evidence>
<dbReference type="InterPro" id="IPR003730">
    <property type="entry name" value="Cu_polyphenol_OxRdtase"/>
</dbReference>
<evidence type="ECO:0000256" key="4">
    <source>
        <dbReference type="ARBA" id="ARBA00022723"/>
    </source>
</evidence>
<evidence type="ECO:0000256" key="5">
    <source>
        <dbReference type="ARBA" id="ARBA00022801"/>
    </source>
</evidence>
<comment type="catalytic activity">
    <reaction evidence="1">
        <text>inosine + phosphate = alpha-D-ribose 1-phosphate + hypoxanthine</text>
        <dbReference type="Rhea" id="RHEA:27646"/>
        <dbReference type="ChEBI" id="CHEBI:17368"/>
        <dbReference type="ChEBI" id="CHEBI:17596"/>
        <dbReference type="ChEBI" id="CHEBI:43474"/>
        <dbReference type="ChEBI" id="CHEBI:57720"/>
        <dbReference type="EC" id="2.4.2.1"/>
    </reaction>
    <physiologicalReaction direction="left-to-right" evidence="1">
        <dbReference type="Rhea" id="RHEA:27647"/>
    </physiologicalReaction>
</comment>
<dbReference type="PANTHER" id="PTHR30616">
    <property type="entry name" value="UNCHARACTERIZED PROTEIN YFIH"/>
    <property type="match status" value="1"/>
</dbReference>
<comment type="catalytic activity">
    <reaction evidence="9">
        <text>S-methyl-5'-thioadenosine + phosphate = 5-(methylsulfanyl)-alpha-D-ribose 1-phosphate + adenine</text>
        <dbReference type="Rhea" id="RHEA:11852"/>
        <dbReference type="ChEBI" id="CHEBI:16708"/>
        <dbReference type="ChEBI" id="CHEBI:17509"/>
        <dbReference type="ChEBI" id="CHEBI:43474"/>
        <dbReference type="ChEBI" id="CHEBI:58533"/>
        <dbReference type="EC" id="2.4.2.28"/>
    </reaction>
    <physiologicalReaction direction="left-to-right" evidence="9">
        <dbReference type="Rhea" id="RHEA:11853"/>
    </physiologicalReaction>
</comment>
<accession>A0A7W7YUF1</accession>
<evidence type="ECO:0000256" key="1">
    <source>
        <dbReference type="ARBA" id="ARBA00000553"/>
    </source>
</evidence>
<sequence>MTDQALPSPIESPLLAERAGHAARHGFFTRAGGVSEGIYRGLNVGLGSKDERERVEENRARVARWFSVTPDRLATVHQVHSPDVVLVDENYDGARPQADAMVSATPGMVLGVLSADCGPILFCDPEARVAGAAHAGWKGALYGVLESTVAAMERLGAKRENILASLGPSIGRHNYEVGPEFVERFLSVDKDYGRYFTLSDKPGHAMFDLPGLTTQRLADAGVTAENLDICTYPDEDRFFSYRRTVHRQEPDYGRQISAIMIRG</sequence>
<evidence type="ECO:0000313" key="12">
    <source>
        <dbReference type="Proteomes" id="UP000535406"/>
    </source>
</evidence>
<keyword evidence="4" id="KW-0479">Metal-binding</keyword>
<comment type="catalytic activity">
    <reaction evidence="7">
        <text>adenosine + H2O + H(+) = inosine + NH4(+)</text>
        <dbReference type="Rhea" id="RHEA:24408"/>
        <dbReference type="ChEBI" id="CHEBI:15377"/>
        <dbReference type="ChEBI" id="CHEBI:15378"/>
        <dbReference type="ChEBI" id="CHEBI:16335"/>
        <dbReference type="ChEBI" id="CHEBI:17596"/>
        <dbReference type="ChEBI" id="CHEBI:28938"/>
        <dbReference type="EC" id="3.5.4.4"/>
    </reaction>
    <physiologicalReaction direction="left-to-right" evidence="7">
        <dbReference type="Rhea" id="RHEA:24409"/>
    </physiologicalReaction>
</comment>
<evidence type="ECO:0000313" key="11">
    <source>
        <dbReference type="EMBL" id="MBB5042493.1"/>
    </source>
</evidence>
<evidence type="ECO:0000256" key="6">
    <source>
        <dbReference type="ARBA" id="ARBA00022833"/>
    </source>
</evidence>
<dbReference type="RefSeq" id="WP_184143410.1">
    <property type="nucleotide sequence ID" value="NZ_JACHIK010000005.1"/>
</dbReference>
<dbReference type="GO" id="GO:0005507">
    <property type="term" value="F:copper ion binding"/>
    <property type="evidence" value="ECO:0007669"/>
    <property type="project" value="TreeGrafter"/>
</dbReference>
<name>A0A7W7YUF1_9HYPH</name>
<dbReference type="GO" id="GO:0016787">
    <property type="term" value="F:hydrolase activity"/>
    <property type="evidence" value="ECO:0007669"/>
    <property type="project" value="UniProtKB-KW"/>
</dbReference>
<protein>
    <recommendedName>
        <fullName evidence="10">Purine nucleoside phosphorylase</fullName>
    </recommendedName>
</protein>
<keyword evidence="6" id="KW-0862">Zinc</keyword>
<evidence type="ECO:0000256" key="10">
    <source>
        <dbReference type="RuleBase" id="RU361274"/>
    </source>
</evidence>
<evidence type="ECO:0000256" key="7">
    <source>
        <dbReference type="ARBA" id="ARBA00047989"/>
    </source>
</evidence>
<comment type="similarity">
    <text evidence="2 10">Belongs to the purine nucleoside phosphorylase YfiH/LACC1 family.</text>
</comment>
<dbReference type="SUPFAM" id="SSF64438">
    <property type="entry name" value="CNF1/YfiH-like putative cysteine hydrolases"/>
    <property type="match status" value="1"/>
</dbReference>
<dbReference type="GO" id="GO:0017061">
    <property type="term" value="F:S-methyl-5-thioadenosine phosphorylase activity"/>
    <property type="evidence" value="ECO:0007669"/>
    <property type="project" value="UniProtKB-EC"/>
</dbReference>
<gene>
    <name evidence="11" type="ORF">HNQ66_001889</name>
</gene>
<comment type="caution">
    <text evidence="11">The sequence shown here is derived from an EMBL/GenBank/DDBJ whole genome shotgun (WGS) entry which is preliminary data.</text>
</comment>
<dbReference type="Gene3D" id="3.60.140.10">
    <property type="entry name" value="CNF1/YfiH-like putative cysteine hydrolases"/>
    <property type="match status" value="1"/>
</dbReference>
<dbReference type="CDD" id="cd16833">
    <property type="entry name" value="YfiH"/>
    <property type="match status" value="1"/>
</dbReference>
<organism evidence="11 12">
    <name type="scientific">Shinella fusca</name>
    <dbReference type="NCBI Taxonomy" id="544480"/>
    <lineage>
        <taxon>Bacteria</taxon>
        <taxon>Pseudomonadati</taxon>
        <taxon>Pseudomonadota</taxon>
        <taxon>Alphaproteobacteria</taxon>
        <taxon>Hyphomicrobiales</taxon>
        <taxon>Rhizobiaceae</taxon>
        <taxon>Shinella</taxon>
    </lineage>
</organism>
<keyword evidence="5" id="KW-0378">Hydrolase</keyword>
<evidence type="ECO:0000256" key="9">
    <source>
        <dbReference type="ARBA" id="ARBA00049893"/>
    </source>
</evidence>
<dbReference type="NCBIfam" id="TIGR00726">
    <property type="entry name" value="peptidoglycan editing factor PgeF"/>
    <property type="match status" value="1"/>
</dbReference>
<proteinExistence type="inferred from homology"/>
<dbReference type="InterPro" id="IPR038371">
    <property type="entry name" value="Cu_polyphenol_OxRdtase_sf"/>
</dbReference>
<evidence type="ECO:0000256" key="3">
    <source>
        <dbReference type="ARBA" id="ARBA00022679"/>
    </source>
</evidence>
<comment type="catalytic activity">
    <reaction evidence="8">
        <text>adenosine + phosphate = alpha-D-ribose 1-phosphate + adenine</text>
        <dbReference type="Rhea" id="RHEA:27642"/>
        <dbReference type="ChEBI" id="CHEBI:16335"/>
        <dbReference type="ChEBI" id="CHEBI:16708"/>
        <dbReference type="ChEBI" id="CHEBI:43474"/>
        <dbReference type="ChEBI" id="CHEBI:57720"/>
        <dbReference type="EC" id="2.4.2.1"/>
    </reaction>
    <physiologicalReaction direction="left-to-right" evidence="8">
        <dbReference type="Rhea" id="RHEA:27643"/>
    </physiologicalReaction>
</comment>
<dbReference type="AlphaFoldDB" id="A0A7W7YUF1"/>